<feature type="domain" description="Aminoglycoside phosphotransferase" evidence="2">
    <location>
        <begin position="32"/>
        <end position="266"/>
    </location>
</feature>
<organism evidence="3 4">
    <name type="scientific">Saccharibacillus endophyticus</name>
    <dbReference type="NCBI Taxonomy" id="2060666"/>
    <lineage>
        <taxon>Bacteria</taxon>
        <taxon>Bacillati</taxon>
        <taxon>Bacillota</taxon>
        <taxon>Bacilli</taxon>
        <taxon>Bacillales</taxon>
        <taxon>Paenibacillaceae</taxon>
        <taxon>Saccharibacillus</taxon>
    </lineage>
</organism>
<evidence type="ECO:0000313" key="3">
    <source>
        <dbReference type="EMBL" id="GGH71125.1"/>
    </source>
</evidence>
<comment type="caution">
    <text evidence="3">The sequence shown here is derived from an EMBL/GenBank/DDBJ whole genome shotgun (WGS) entry which is preliminary data.</text>
</comment>
<dbReference type="PANTHER" id="PTHR21064:SF6">
    <property type="entry name" value="AMINOGLYCOSIDE PHOSPHOTRANSFERASE DOMAIN-CONTAINING PROTEIN"/>
    <property type="match status" value="1"/>
</dbReference>
<reference evidence="4" key="1">
    <citation type="journal article" date="2019" name="Int. J. Syst. Evol. Microbiol.">
        <title>The Global Catalogue of Microorganisms (GCM) 10K type strain sequencing project: providing services to taxonomists for standard genome sequencing and annotation.</title>
        <authorList>
            <consortium name="The Broad Institute Genomics Platform"/>
            <consortium name="The Broad Institute Genome Sequencing Center for Infectious Disease"/>
            <person name="Wu L."/>
            <person name="Ma J."/>
        </authorList>
    </citation>
    <scope>NUCLEOTIDE SEQUENCE [LARGE SCALE GENOMIC DNA]</scope>
    <source>
        <strain evidence="4">CCM 8702</strain>
    </source>
</reference>
<keyword evidence="4" id="KW-1185">Reference proteome</keyword>
<evidence type="ECO:0000313" key="4">
    <source>
        <dbReference type="Proteomes" id="UP000605427"/>
    </source>
</evidence>
<dbReference type="Gene3D" id="3.30.200.20">
    <property type="entry name" value="Phosphorylase Kinase, domain 1"/>
    <property type="match status" value="1"/>
</dbReference>
<name>A0ABQ1ZQH5_9BACL</name>
<protein>
    <recommendedName>
        <fullName evidence="2">Aminoglycoside phosphotransferase domain-containing protein</fullName>
    </recommendedName>
</protein>
<accession>A0ABQ1ZQH5</accession>
<dbReference type="Proteomes" id="UP000605427">
    <property type="component" value="Unassembled WGS sequence"/>
</dbReference>
<dbReference type="SUPFAM" id="SSF56112">
    <property type="entry name" value="Protein kinase-like (PK-like)"/>
    <property type="match status" value="1"/>
</dbReference>
<proteinExistence type="inferred from homology"/>
<dbReference type="RefSeq" id="WP_229714055.1">
    <property type="nucleotide sequence ID" value="NZ_BMDD01000001.1"/>
</dbReference>
<evidence type="ECO:0000259" key="2">
    <source>
        <dbReference type="Pfam" id="PF01636"/>
    </source>
</evidence>
<sequence length="341" mass="38570">MTGRAGKAAEGVLENVVRQYLPQYAGTPQQGAKGWNNTTRFIDHDYERYVLRVYETHQEPEKIEFEHAVLLALTEAELSFRTPVPLRTAKGETLVRLEDGSGRFACLFAYIEGMRPADEDLRPLRAFGETAGELSASLALIDPGRQPAYRPYYELDEAYPLCKLERVSGLAADPPSELKKAAPALIRMAEAYAESLRELEHLRSLPHQLIHGDLNASNLLVRAGEPKIVEALLDFEFCTYDVRAMDAAVILSGLPEGEEPIRLFAEGFRKSVMLSEKEIDAIPLLMRLRKVDVFLHFLTRYWEGIDGWTVLEEQANSLSRDLERMRRNEPELKLLLTEVLA</sequence>
<dbReference type="Pfam" id="PF01636">
    <property type="entry name" value="APH"/>
    <property type="match status" value="1"/>
</dbReference>
<dbReference type="InterPro" id="IPR011009">
    <property type="entry name" value="Kinase-like_dom_sf"/>
</dbReference>
<dbReference type="InterPro" id="IPR002575">
    <property type="entry name" value="Aminoglycoside_PTrfase"/>
</dbReference>
<comment type="similarity">
    <text evidence="1">Belongs to the pseudomonas-type ThrB family.</text>
</comment>
<dbReference type="InterPro" id="IPR050249">
    <property type="entry name" value="Pseudomonas-type_ThrB"/>
</dbReference>
<evidence type="ECO:0000256" key="1">
    <source>
        <dbReference type="ARBA" id="ARBA00038240"/>
    </source>
</evidence>
<gene>
    <name evidence="3" type="ORF">GCM10007362_07920</name>
</gene>
<dbReference type="PANTHER" id="PTHR21064">
    <property type="entry name" value="AMINOGLYCOSIDE PHOSPHOTRANSFERASE DOMAIN-CONTAINING PROTEIN-RELATED"/>
    <property type="match status" value="1"/>
</dbReference>
<dbReference type="Gene3D" id="3.90.1200.10">
    <property type="match status" value="1"/>
</dbReference>
<dbReference type="EMBL" id="BMDD01000001">
    <property type="protein sequence ID" value="GGH71125.1"/>
    <property type="molecule type" value="Genomic_DNA"/>
</dbReference>